<dbReference type="RefSeq" id="WP_119034916.1">
    <property type="nucleotide sequence ID" value="NZ_QXDC01000002.1"/>
</dbReference>
<protein>
    <recommendedName>
        <fullName evidence="3">WYL domain-containing protein</fullName>
    </recommendedName>
</protein>
<evidence type="ECO:0008006" key="3">
    <source>
        <dbReference type="Google" id="ProtNLM"/>
    </source>
</evidence>
<proteinExistence type="predicted"/>
<dbReference type="Proteomes" id="UP000266568">
    <property type="component" value="Unassembled WGS sequence"/>
</dbReference>
<dbReference type="AlphaFoldDB" id="A0A397PL81"/>
<reference evidence="1 2" key="1">
    <citation type="submission" date="2018-08" db="EMBL/GenBank/DDBJ databases">
        <title>Genomic Encyclopedia of Type Strains, Phase IV (KMG-IV): sequencing the most valuable type-strain genomes for metagenomic binning, comparative biology and taxonomic classification.</title>
        <authorList>
            <person name="Goeker M."/>
        </authorList>
    </citation>
    <scope>NUCLEOTIDE SEQUENCE [LARGE SCALE GENOMIC DNA]</scope>
    <source>
        <strain evidence="1 2">DSM 25527</strain>
    </source>
</reference>
<gene>
    <name evidence="1" type="ORF">DFR49_1434</name>
</gene>
<evidence type="ECO:0000313" key="2">
    <source>
        <dbReference type="Proteomes" id="UP000266568"/>
    </source>
</evidence>
<organism evidence="1 2">
    <name type="scientific">Hephaestia caeni</name>
    <dbReference type="NCBI Taxonomy" id="645617"/>
    <lineage>
        <taxon>Bacteria</taxon>
        <taxon>Pseudomonadati</taxon>
        <taxon>Pseudomonadota</taxon>
        <taxon>Alphaproteobacteria</taxon>
        <taxon>Sphingomonadales</taxon>
        <taxon>Sphingomonadaceae</taxon>
        <taxon>Hephaestia</taxon>
    </lineage>
</organism>
<name>A0A397PL81_9SPHN</name>
<dbReference type="OrthoDB" id="7428487at2"/>
<dbReference type="EMBL" id="QXDC01000002">
    <property type="protein sequence ID" value="RIA46874.1"/>
    <property type="molecule type" value="Genomic_DNA"/>
</dbReference>
<comment type="caution">
    <text evidence="1">The sequence shown here is derived from an EMBL/GenBank/DDBJ whole genome shotgun (WGS) entry which is preliminary data.</text>
</comment>
<accession>A0A397PL81</accession>
<evidence type="ECO:0000313" key="1">
    <source>
        <dbReference type="EMBL" id="RIA46874.1"/>
    </source>
</evidence>
<keyword evidence="2" id="KW-1185">Reference proteome</keyword>
<sequence>MSHAPTIFEAIVKQQAVAATYNLGEVTLAPHIIYTRHGEMYVDALTLARDGKPPKEPKIGAFKLDGLGALRLTPRKFEPSELFVRDDPKYDGVALLAIETESLAA</sequence>